<sequence length="577" mass="63115">MSGSRRPLRALLLAGLMLATGMAAAKADERVLDYDVDITIRPDARLDIIETITVRAEGKQIRRGIYRDFPTRYKARFDTTVRVGFDVHEVTRDGQPTPWHSVRQFNGVRVYIGDKDTQLAPGTYRYRLRYQTYRQLGYFDSYDELWWNVTGLGWAFPIDRATATVHLPADVEPGDLQLNAWTGSYGRTESDVEQTIVDTRTVQFRATAMQDPGGGLTVAVAWPKGLVHVPGFGEKMRWFVADNLGIGVLAAGLLATLAWYLWAWNRVGRDPEKGVIIPRFKPPAGLSPAACAYIMDMTLKDEAFTAAVISLGVKGHLSIEEADGEYTLRRRHGRPKAPPSPGEQVVFDALLPKGTDYVRMKQDNHKAFAAARWGLLLALSREYKGSLFRFNGHYALPAFAISAIAAVISVPLAAGPFAWVIAGALALPLHGLFLFLLRAPTIAGRRIMDEIEGFRMYLGTAERDRLQAMRSPALTPEVFERFLPYAFALEVENDWCRRFEREFPQPAERDSGFSPAWYSGDFSMNGSGSALNRMSSGFGSDLGGAISASSRPPGSSSGSGGGGFSGGGGGGGGGGGW</sequence>
<dbReference type="AlphaFoldDB" id="A0A5N0TFK1"/>
<dbReference type="InterPro" id="IPR018702">
    <property type="entry name" value="DUF2207"/>
</dbReference>
<dbReference type="InterPro" id="IPR010916">
    <property type="entry name" value="TonB_box_CS"/>
</dbReference>
<feature type="compositionally biased region" description="Gly residues" evidence="1">
    <location>
        <begin position="557"/>
        <end position="577"/>
    </location>
</feature>
<dbReference type="Pfam" id="PF20990">
    <property type="entry name" value="DUF2207_C"/>
    <property type="match status" value="1"/>
</dbReference>
<feature type="transmembrane region" description="Helical" evidence="2">
    <location>
        <begin position="394"/>
        <end position="412"/>
    </location>
</feature>
<feature type="compositionally biased region" description="Low complexity" evidence="1">
    <location>
        <begin position="543"/>
        <end position="556"/>
    </location>
</feature>
<feature type="transmembrane region" description="Helical" evidence="2">
    <location>
        <begin position="244"/>
        <end position="263"/>
    </location>
</feature>
<keyword evidence="3" id="KW-0732">Signal</keyword>
<evidence type="ECO:0000313" key="7">
    <source>
        <dbReference type="Proteomes" id="UP000325372"/>
    </source>
</evidence>
<keyword evidence="2" id="KW-0812">Transmembrane</keyword>
<name>A0A5N0TFK1_9GAMM</name>
<dbReference type="PROSITE" id="PS00430">
    <property type="entry name" value="TONB_DEPENDENT_REC_1"/>
    <property type="match status" value="1"/>
</dbReference>
<feature type="signal peptide" evidence="3">
    <location>
        <begin position="1"/>
        <end position="25"/>
    </location>
</feature>
<evidence type="ECO:0000256" key="3">
    <source>
        <dbReference type="SAM" id="SignalP"/>
    </source>
</evidence>
<keyword evidence="7" id="KW-1185">Reference proteome</keyword>
<comment type="caution">
    <text evidence="6">The sequence shown here is derived from an EMBL/GenBank/DDBJ whole genome shotgun (WGS) entry which is preliminary data.</text>
</comment>
<feature type="transmembrane region" description="Helical" evidence="2">
    <location>
        <begin position="418"/>
        <end position="437"/>
    </location>
</feature>
<feature type="region of interest" description="Disordered" evidence="1">
    <location>
        <begin position="543"/>
        <end position="577"/>
    </location>
</feature>
<gene>
    <name evidence="6" type="ORF">F3N42_07665</name>
</gene>
<evidence type="ECO:0000313" key="6">
    <source>
        <dbReference type="EMBL" id="KAA9132039.1"/>
    </source>
</evidence>
<dbReference type="InterPro" id="IPR048389">
    <property type="entry name" value="YciQ-like_C"/>
</dbReference>
<dbReference type="RefSeq" id="WP_150863829.1">
    <property type="nucleotide sequence ID" value="NZ_VYXP01000004.1"/>
</dbReference>
<proteinExistence type="predicted"/>
<dbReference type="Proteomes" id="UP000325372">
    <property type="component" value="Unassembled WGS sequence"/>
</dbReference>
<dbReference type="Pfam" id="PF09972">
    <property type="entry name" value="DUF2207"/>
    <property type="match status" value="1"/>
</dbReference>
<evidence type="ECO:0000259" key="4">
    <source>
        <dbReference type="Pfam" id="PF09972"/>
    </source>
</evidence>
<accession>A0A5N0TFK1</accession>
<keyword evidence="2" id="KW-1133">Transmembrane helix</keyword>
<feature type="chain" id="PRO_5024359103" evidence="3">
    <location>
        <begin position="26"/>
        <end position="577"/>
    </location>
</feature>
<keyword evidence="2" id="KW-0472">Membrane</keyword>
<evidence type="ECO:0000256" key="1">
    <source>
        <dbReference type="SAM" id="MobiDB-lite"/>
    </source>
</evidence>
<feature type="domain" description="Predicted membrane protein YciQ-like C-terminal" evidence="5">
    <location>
        <begin position="279"/>
        <end position="499"/>
    </location>
</feature>
<reference evidence="6 7" key="1">
    <citation type="submission" date="2019-09" db="EMBL/GenBank/DDBJ databases">
        <title>Wenzhouxiangella sp. Genome sequencing and assembly.</title>
        <authorList>
            <person name="Zhang R."/>
        </authorList>
    </citation>
    <scope>NUCLEOTIDE SEQUENCE [LARGE SCALE GENOMIC DNA]</scope>
    <source>
        <strain evidence="6 7">W260</strain>
    </source>
</reference>
<organism evidence="6 7">
    <name type="scientific">Marinihelvus fidelis</name>
    <dbReference type="NCBI Taxonomy" id="2613842"/>
    <lineage>
        <taxon>Bacteria</taxon>
        <taxon>Pseudomonadati</taxon>
        <taxon>Pseudomonadota</taxon>
        <taxon>Gammaproteobacteria</taxon>
        <taxon>Chromatiales</taxon>
        <taxon>Wenzhouxiangellaceae</taxon>
        <taxon>Marinihelvus</taxon>
    </lineage>
</organism>
<protein>
    <submittedName>
        <fullName evidence="6">DUF2207 domain-containing protein</fullName>
    </submittedName>
</protein>
<evidence type="ECO:0000259" key="5">
    <source>
        <dbReference type="Pfam" id="PF20990"/>
    </source>
</evidence>
<dbReference type="EMBL" id="VYXP01000004">
    <property type="protein sequence ID" value="KAA9132039.1"/>
    <property type="molecule type" value="Genomic_DNA"/>
</dbReference>
<feature type="domain" description="DUF2207" evidence="4">
    <location>
        <begin position="31"/>
        <end position="221"/>
    </location>
</feature>
<evidence type="ECO:0000256" key="2">
    <source>
        <dbReference type="SAM" id="Phobius"/>
    </source>
</evidence>